<dbReference type="PANTHER" id="PTHR42923">
    <property type="entry name" value="PROTOPORPHYRINOGEN OXIDASE"/>
    <property type="match status" value="1"/>
</dbReference>
<dbReference type="Gene3D" id="1.10.3110.10">
    <property type="entry name" value="protoporphyrinogen ix oxidase, domain 3"/>
    <property type="match status" value="1"/>
</dbReference>
<proteinExistence type="predicted"/>
<evidence type="ECO:0000313" key="3">
    <source>
        <dbReference type="EMBL" id="NMX04222.1"/>
    </source>
</evidence>
<evidence type="ECO:0000313" key="4">
    <source>
        <dbReference type="Proteomes" id="UP000575397"/>
    </source>
</evidence>
<name>A0A7Y0UV32_9ACTO</name>
<dbReference type="Gene3D" id="3.90.660.20">
    <property type="entry name" value="Protoporphyrinogen oxidase, mitochondrial, domain 2"/>
    <property type="match status" value="1"/>
</dbReference>
<feature type="region of interest" description="Disordered" evidence="1">
    <location>
        <begin position="1"/>
        <end position="37"/>
    </location>
</feature>
<gene>
    <name evidence="3" type="ORF">HHJ77_09940</name>
</gene>
<dbReference type="EMBL" id="JABCUS010000026">
    <property type="protein sequence ID" value="NMX04222.1"/>
    <property type="molecule type" value="Genomic_DNA"/>
</dbReference>
<accession>A0A7Y0UV32</accession>
<sequence>MKGTPVTNPAQHPEPNQTTATAPAADGKGTDTKPTETKAGALADQGFDMIILGGGLGALTAAYAATKQGLRPLILEERGRPGGLVCSGVFGGATVDIGAESYATRTPEVTDLCRELGLEPVPPVSDSWVWDHRRGAPVRIPFGTLGIPADLDDPVFVESLTAVAGPQAVARAREDLTLPPEVGADATNLADLVTARLGSAVLEAFVTPFAGGIHSTHPSGLDPRKVTPGLLEAMSREGSLTGAVRATRDPKRPVVMMPRAGMFRLVDALVERILAAGGRIDNHVRALHLEAGIGQDNPRWVVWCKHTVSNRKIPGGPPAESGNAFGLATDRVVVALPANPALRILNSAAASMIRLRFHAERAGRDASARFDAGALEAIGDLTTGFELHPGTPVMNVTLAVNSPELDCTPHGSGMLVGPPPAGDPAALQAKAITHYSAKWPSTMVGAAPHTHILRISYGREGDPKGFIYGITVERALADASRMLGVGLHESQILDSRRVFWGDAMTHPDLSERARIREIEAAAARVEGLDLEGAWVAGTGITAVVAHGLRFNQ</sequence>
<dbReference type="SUPFAM" id="SSF51905">
    <property type="entry name" value="FAD/NAD(P)-binding domain"/>
    <property type="match status" value="1"/>
</dbReference>
<dbReference type="InterPro" id="IPR036188">
    <property type="entry name" value="FAD/NAD-bd_sf"/>
</dbReference>
<dbReference type="Gene3D" id="3.50.50.60">
    <property type="entry name" value="FAD/NAD(P)-binding domain"/>
    <property type="match status" value="1"/>
</dbReference>
<protein>
    <submittedName>
        <fullName evidence="3">NAD(P)-binding protein</fullName>
    </submittedName>
</protein>
<evidence type="ECO:0000256" key="1">
    <source>
        <dbReference type="SAM" id="MobiDB-lite"/>
    </source>
</evidence>
<evidence type="ECO:0000259" key="2">
    <source>
        <dbReference type="Pfam" id="PF01593"/>
    </source>
</evidence>
<reference evidence="3 4" key="1">
    <citation type="submission" date="2020-04" db="EMBL/GenBank/DDBJ databases">
        <title>Antimicrobial susceptibility and clonality of vaginal-derived multi-drug resistant Mobiluncus isolates in China.</title>
        <authorList>
            <person name="Zhang X."/>
        </authorList>
    </citation>
    <scope>NUCLEOTIDE SEQUENCE [LARGE SCALE GENOMIC DNA]</scope>
    <source>
        <strain evidence="3 4">12</strain>
    </source>
</reference>
<dbReference type="InterPro" id="IPR050464">
    <property type="entry name" value="Zeta_carotene_desat/Oxidored"/>
</dbReference>
<feature type="compositionally biased region" description="Polar residues" evidence="1">
    <location>
        <begin position="1"/>
        <end position="21"/>
    </location>
</feature>
<dbReference type="PRINTS" id="PR00411">
    <property type="entry name" value="PNDRDTASEI"/>
</dbReference>
<dbReference type="GO" id="GO:0016491">
    <property type="term" value="F:oxidoreductase activity"/>
    <property type="evidence" value="ECO:0007669"/>
    <property type="project" value="InterPro"/>
</dbReference>
<dbReference type="AlphaFoldDB" id="A0A7Y0UV32"/>
<dbReference type="PANTHER" id="PTHR42923:SF3">
    <property type="entry name" value="PROTOPORPHYRINOGEN OXIDASE"/>
    <property type="match status" value="1"/>
</dbReference>
<organism evidence="3 4">
    <name type="scientific">Mobiluncus mulieris</name>
    <dbReference type="NCBI Taxonomy" id="2052"/>
    <lineage>
        <taxon>Bacteria</taxon>
        <taxon>Bacillati</taxon>
        <taxon>Actinomycetota</taxon>
        <taxon>Actinomycetes</taxon>
        <taxon>Actinomycetales</taxon>
        <taxon>Actinomycetaceae</taxon>
        <taxon>Mobiluncus</taxon>
    </lineage>
</organism>
<dbReference type="Proteomes" id="UP000575397">
    <property type="component" value="Unassembled WGS sequence"/>
</dbReference>
<feature type="domain" description="Amine oxidase" evidence="2">
    <location>
        <begin position="59"/>
        <end position="344"/>
    </location>
</feature>
<dbReference type="InterPro" id="IPR002937">
    <property type="entry name" value="Amino_oxidase"/>
</dbReference>
<comment type="caution">
    <text evidence="3">The sequence shown here is derived from an EMBL/GenBank/DDBJ whole genome shotgun (WGS) entry which is preliminary data.</text>
</comment>
<dbReference type="Pfam" id="PF01593">
    <property type="entry name" value="Amino_oxidase"/>
    <property type="match status" value="1"/>
</dbReference>
<dbReference type="RefSeq" id="WP_169763152.1">
    <property type="nucleotide sequence ID" value="NZ_JABCUS010000026.1"/>
</dbReference>